<evidence type="ECO:0000313" key="2">
    <source>
        <dbReference type="EMBL" id="CDQ89566.1"/>
    </source>
</evidence>
<dbReference type="AlphaFoldDB" id="A0A060YCU9"/>
<organism evidence="2 3">
    <name type="scientific">Oncorhynchus mykiss</name>
    <name type="common">Rainbow trout</name>
    <name type="synonym">Salmo gairdneri</name>
    <dbReference type="NCBI Taxonomy" id="8022"/>
    <lineage>
        <taxon>Eukaryota</taxon>
        <taxon>Metazoa</taxon>
        <taxon>Chordata</taxon>
        <taxon>Craniata</taxon>
        <taxon>Vertebrata</taxon>
        <taxon>Euteleostomi</taxon>
        <taxon>Actinopterygii</taxon>
        <taxon>Neopterygii</taxon>
        <taxon>Teleostei</taxon>
        <taxon>Protacanthopterygii</taxon>
        <taxon>Salmoniformes</taxon>
        <taxon>Salmonidae</taxon>
        <taxon>Salmoninae</taxon>
        <taxon>Oncorhynchus</taxon>
    </lineage>
</organism>
<gene>
    <name evidence="2" type="ORF">GSONMT00048750001</name>
</gene>
<feature type="region of interest" description="Disordered" evidence="1">
    <location>
        <begin position="1"/>
        <end position="31"/>
    </location>
</feature>
<reference evidence="2" key="2">
    <citation type="submission" date="2014-03" db="EMBL/GenBank/DDBJ databases">
        <authorList>
            <person name="Genoscope - CEA"/>
        </authorList>
    </citation>
    <scope>NUCLEOTIDE SEQUENCE</scope>
</reference>
<evidence type="ECO:0000313" key="3">
    <source>
        <dbReference type="Proteomes" id="UP000193380"/>
    </source>
</evidence>
<dbReference type="PaxDb" id="8022-A0A060YCU9"/>
<dbReference type="STRING" id="8022.A0A060YCU9"/>
<reference evidence="2" key="1">
    <citation type="journal article" date="2014" name="Nat. Commun.">
        <title>The rainbow trout genome provides novel insights into evolution after whole-genome duplication in vertebrates.</title>
        <authorList>
            <person name="Berthelot C."/>
            <person name="Brunet F."/>
            <person name="Chalopin D."/>
            <person name="Juanchich A."/>
            <person name="Bernard M."/>
            <person name="Noel B."/>
            <person name="Bento P."/>
            <person name="Da Silva C."/>
            <person name="Labadie K."/>
            <person name="Alberti A."/>
            <person name="Aury J.M."/>
            <person name="Louis A."/>
            <person name="Dehais P."/>
            <person name="Bardou P."/>
            <person name="Montfort J."/>
            <person name="Klopp C."/>
            <person name="Cabau C."/>
            <person name="Gaspin C."/>
            <person name="Thorgaard G.H."/>
            <person name="Boussaha M."/>
            <person name="Quillet E."/>
            <person name="Guyomard R."/>
            <person name="Galiana D."/>
            <person name="Bobe J."/>
            <person name="Volff J.N."/>
            <person name="Genet C."/>
            <person name="Wincker P."/>
            <person name="Jaillon O."/>
            <person name="Roest Crollius H."/>
            <person name="Guiguen Y."/>
        </authorList>
    </citation>
    <scope>NUCLEOTIDE SEQUENCE [LARGE SCALE GENOMIC DNA]</scope>
</reference>
<protein>
    <submittedName>
        <fullName evidence="2">Uncharacterized protein</fullName>
    </submittedName>
</protein>
<dbReference type="Proteomes" id="UP000193380">
    <property type="component" value="Unassembled WGS sequence"/>
</dbReference>
<feature type="compositionally biased region" description="Low complexity" evidence="1">
    <location>
        <begin position="12"/>
        <end position="26"/>
    </location>
</feature>
<proteinExistence type="predicted"/>
<dbReference type="EMBL" id="FR909633">
    <property type="protein sequence ID" value="CDQ89566.1"/>
    <property type="molecule type" value="Genomic_DNA"/>
</dbReference>
<name>A0A060YCU9_ONCMY</name>
<evidence type="ECO:0000256" key="1">
    <source>
        <dbReference type="SAM" id="MobiDB-lite"/>
    </source>
</evidence>
<accession>A0A060YCU9</accession>
<sequence>MCPPTLRCDLGPSPASGSSPSPTVPSRGLSGLSVPPCGHCWKSSTSLRMTSLNCRGQTMSLQSLAVLDLSTNPLVNGTVLSIAKLPRLENMSKTGLSTLRFDDALPGCKTAMFPALKILSQ</sequence>